<reference evidence="2 3" key="1">
    <citation type="submission" date="2021-12" db="EMBL/GenBank/DDBJ databases">
        <title>Genome seq of P8.</title>
        <authorList>
            <person name="Seo T."/>
        </authorList>
    </citation>
    <scope>NUCLEOTIDE SEQUENCE [LARGE SCALE GENOMIC DNA]</scope>
    <source>
        <strain evidence="2 3">P8</strain>
    </source>
</reference>
<dbReference type="RefSeq" id="WP_233375193.1">
    <property type="nucleotide sequence ID" value="NZ_JAJTWU010000012.1"/>
</dbReference>
<organism evidence="2 3">
    <name type="scientific">Pelomonas cellulosilytica</name>
    <dbReference type="NCBI Taxonomy" id="2906762"/>
    <lineage>
        <taxon>Bacteria</taxon>
        <taxon>Pseudomonadati</taxon>
        <taxon>Pseudomonadota</taxon>
        <taxon>Betaproteobacteria</taxon>
        <taxon>Burkholderiales</taxon>
        <taxon>Sphaerotilaceae</taxon>
        <taxon>Roseateles</taxon>
    </lineage>
</organism>
<evidence type="ECO:0000313" key="2">
    <source>
        <dbReference type="EMBL" id="MCE4557815.1"/>
    </source>
</evidence>
<evidence type="ECO:0000256" key="1">
    <source>
        <dbReference type="SAM" id="MobiDB-lite"/>
    </source>
</evidence>
<dbReference type="Proteomes" id="UP001200741">
    <property type="component" value="Unassembled WGS sequence"/>
</dbReference>
<gene>
    <name evidence="2" type="ORF">LXT13_25825</name>
</gene>
<sequence>MARLAGSAKHARERRSGDPAGAAASDDDDLVQSVRTHGLISCSVVVKPLWSDREFALLSFGHTAPLVSAQQEPLQAPVSSQRSWLTLALARPIYRTRRQTVTKKLVPHARKLSLLAICACLAACGGGGGDGGSAGGRAQFITLAYPGGGELGQVKKLSATTTSGLPVTFSTSTPDFCTVAGDQLTLVKAGECRVVASQPGGKGTDGSQWAAADDVSQLFNVLKHEQQPDVPYAVMLRLGTATVELSATTRAGVAATYTSVTPQTCTVSGRTLTVLAAGACGLGVTAAANNDYSALTAGSALIAVSATPPFVVAAQGQPQSVVLAAVDKDGKAMSYQSKTPAVCAVAGGSLRLTAKGLCSVTASAAGGGDEELQMYVDPRFFASGFSTASTNPSRTVEQGDIATSAGFPDASWCGAVTPSYCNPSVSPISATFSYDIKPASNSNWKGDFSWSYFSFEIGAPMARNGSSFDLLPFDLKTEESLYVGLAVNQTLADGKEGIFVRIQTNHLLKKKDGNDCYVTASVHLVPTTAALVGYVIPLKDFAITDKCESDDLPQTEGWMFDWGVSAESKAAALDQLRAYGIRRLQFAPVTLNSKRPTANADGSVPTDPKDPAYTLTTGITVMSPITVQ</sequence>
<keyword evidence="3" id="KW-1185">Reference proteome</keyword>
<comment type="caution">
    <text evidence="2">The sequence shown here is derived from an EMBL/GenBank/DDBJ whole genome shotgun (WGS) entry which is preliminary data.</text>
</comment>
<dbReference type="EMBL" id="JAJTWU010000012">
    <property type="protein sequence ID" value="MCE4557815.1"/>
    <property type="molecule type" value="Genomic_DNA"/>
</dbReference>
<protein>
    <submittedName>
        <fullName evidence="2">Uncharacterized protein</fullName>
    </submittedName>
</protein>
<evidence type="ECO:0000313" key="3">
    <source>
        <dbReference type="Proteomes" id="UP001200741"/>
    </source>
</evidence>
<proteinExistence type="predicted"/>
<accession>A0ABS8Y2C1</accession>
<feature type="region of interest" description="Disordered" evidence="1">
    <location>
        <begin position="1"/>
        <end position="27"/>
    </location>
</feature>
<name>A0ABS8Y2C1_9BURK</name>